<dbReference type="AlphaFoldDB" id="I3E6G7"/>
<dbReference type="eggNOG" id="COG1280">
    <property type="taxonomic scope" value="Bacteria"/>
</dbReference>
<gene>
    <name evidence="7" type="ORF">PB1_04090</name>
</gene>
<feature type="transmembrane region" description="Helical" evidence="6">
    <location>
        <begin position="37"/>
        <end position="64"/>
    </location>
</feature>
<reference evidence="7 8" key="1">
    <citation type="journal article" date="2012" name="Appl. Environ. Microbiol.">
        <title>Genome Sequence of Thermotolerant Bacillus methanolicus: Features and Regulation Related to Methylotrophy and Production of L-Lysine and L-Glutamate from Methanol.</title>
        <authorList>
            <person name="Heggeset T.M."/>
            <person name="Krog A."/>
            <person name="Balzer S."/>
            <person name="Wentzel A."/>
            <person name="Ellingsen T.E."/>
            <person name="Brautaset T."/>
        </authorList>
    </citation>
    <scope>NUCLEOTIDE SEQUENCE [LARGE SCALE GENOMIC DNA]</scope>
    <source>
        <strain evidence="7 8">PB1</strain>
    </source>
</reference>
<dbReference type="PANTHER" id="PTHR30086">
    <property type="entry name" value="ARGININE EXPORTER PROTEIN ARGO"/>
    <property type="match status" value="1"/>
</dbReference>
<evidence type="ECO:0000256" key="1">
    <source>
        <dbReference type="ARBA" id="ARBA00004651"/>
    </source>
</evidence>
<feature type="transmembrane region" description="Helical" evidence="6">
    <location>
        <begin position="70"/>
        <end position="91"/>
    </location>
</feature>
<accession>I3E6G7</accession>
<dbReference type="Pfam" id="PF01810">
    <property type="entry name" value="LysE"/>
    <property type="match status" value="1"/>
</dbReference>
<organism evidence="7 8">
    <name type="scientific">Bacillus methanolicus PB1</name>
    <dbReference type="NCBI Taxonomy" id="997296"/>
    <lineage>
        <taxon>Bacteria</taxon>
        <taxon>Bacillati</taxon>
        <taxon>Bacillota</taxon>
        <taxon>Bacilli</taxon>
        <taxon>Bacillales</taxon>
        <taxon>Bacillaceae</taxon>
        <taxon>Bacillus</taxon>
    </lineage>
</organism>
<keyword evidence="5 6" id="KW-0472">Membrane</keyword>
<keyword evidence="4 6" id="KW-1133">Transmembrane helix</keyword>
<dbReference type="EMBL" id="AFEU01000001">
    <property type="protein sequence ID" value="EIJ82088.1"/>
    <property type="molecule type" value="Genomic_DNA"/>
</dbReference>
<dbReference type="GO" id="GO:0005886">
    <property type="term" value="C:plasma membrane"/>
    <property type="evidence" value="ECO:0007669"/>
    <property type="project" value="UniProtKB-SubCell"/>
</dbReference>
<dbReference type="InterPro" id="IPR001123">
    <property type="entry name" value="LeuE-type"/>
</dbReference>
<proteinExistence type="predicted"/>
<comment type="subcellular location">
    <subcellularLocation>
        <location evidence="1">Cell membrane</location>
        <topology evidence="1">Multi-pass membrane protein</topology>
    </subcellularLocation>
</comment>
<feature type="transmembrane region" description="Helical" evidence="6">
    <location>
        <begin position="118"/>
        <end position="141"/>
    </location>
</feature>
<evidence type="ECO:0000313" key="7">
    <source>
        <dbReference type="EMBL" id="EIJ82088.1"/>
    </source>
</evidence>
<evidence type="ECO:0000313" key="8">
    <source>
        <dbReference type="Proteomes" id="UP000010523"/>
    </source>
</evidence>
<feature type="transmembrane region" description="Helical" evidence="6">
    <location>
        <begin position="187"/>
        <end position="205"/>
    </location>
</feature>
<keyword evidence="2" id="KW-1003">Cell membrane</keyword>
<evidence type="ECO:0000256" key="2">
    <source>
        <dbReference type="ARBA" id="ARBA00022475"/>
    </source>
</evidence>
<dbReference type="PIRSF" id="PIRSF006324">
    <property type="entry name" value="LeuE"/>
    <property type="match status" value="1"/>
</dbReference>
<dbReference type="RefSeq" id="WP_003350879.1">
    <property type="nucleotide sequence ID" value="NZ_AFEU01000001.1"/>
</dbReference>
<keyword evidence="3 6" id="KW-0812">Transmembrane</keyword>
<comment type="caution">
    <text evidence="7">The sequence shown here is derived from an EMBL/GenBank/DDBJ whole genome shotgun (WGS) entry which is preliminary data.</text>
</comment>
<protein>
    <submittedName>
        <fullName evidence="7">Amino acid efflux protein</fullName>
    </submittedName>
</protein>
<dbReference type="PANTHER" id="PTHR30086:SF21">
    <property type="entry name" value="TRANSPORT PROTEIN"/>
    <property type="match status" value="1"/>
</dbReference>
<dbReference type="Proteomes" id="UP000010523">
    <property type="component" value="Unassembled WGS sequence"/>
</dbReference>
<dbReference type="OrthoDB" id="9784202at2"/>
<evidence type="ECO:0000256" key="4">
    <source>
        <dbReference type="ARBA" id="ARBA00022989"/>
    </source>
</evidence>
<feature type="transmembrane region" description="Helical" evidence="6">
    <location>
        <begin position="147"/>
        <end position="167"/>
    </location>
</feature>
<feature type="transmembrane region" description="Helical" evidence="6">
    <location>
        <begin position="6"/>
        <end position="25"/>
    </location>
</feature>
<name>I3E6G7_BACMT</name>
<evidence type="ECO:0000256" key="6">
    <source>
        <dbReference type="SAM" id="Phobius"/>
    </source>
</evidence>
<dbReference type="PATRIC" id="fig|997296.3.peg.893"/>
<evidence type="ECO:0000256" key="5">
    <source>
        <dbReference type="ARBA" id="ARBA00023136"/>
    </source>
</evidence>
<keyword evidence="8" id="KW-1185">Reference proteome</keyword>
<sequence length="222" mass="25363">MDYQTWMAVMVVGFLIVLSPGPQWAITIKNSLLSREYGFITVMGMCTGSIIHITYSLLGIGVVISQSVMLFNLVKWVGVAYLIFIGLKSFLTKKNPYKFFGKEEVVSNKSRGWKYYRMGLLTSLLNPKATLFYLSLFTQVVQPDTSITIQFIYGVSVVGIEILWYCLMVMILSNSYLRKKFLHASNWIERISGGFLVLFGIRLAFVKANQFNLPKIFLFLIR</sequence>
<dbReference type="STRING" id="997296.PB1_04090"/>
<dbReference type="GO" id="GO:0015171">
    <property type="term" value="F:amino acid transmembrane transporter activity"/>
    <property type="evidence" value="ECO:0007669"/>
    <property type="project" value="TreeGrafter"/>
</dbReference>
<evidence type="ECO:0000256" key="3">
    <source>
        <dbReference type="ARBA" id="ARBA00022692"/>
    </source>
</evidence>